<dbReference type="Proteomes" id="UP000770661">
    <property type="component" value="Unassembled WGS sequence"/>
</dbReference>
<evidence type="ECO:0000256" key="1">
    <source>
        <dbReference type="SAM" id="MobiDB-lite"/>
    </source>
</evidence>
<dbReference type="EMBL" id="JACEEZ010025865">
    <property type="protein sequence ID" value="KAG0696648.1"/>
    <property type="molecule type" value="Genomic_DNA"/>
</dbReference>
<dbReference type="AlphaFoldDB" id="A0A8J8WCD7"/>
<reference evidence="2" key="1">
    <citation type="submission" date="2020-07" db="EMBL/GenBank/DDBJ databases">
        <title>The High-quality genome of the commercially important snow crab, Chionoecetes opilio.</title>
        <authorList>
            <person name="Jeong J.-H."/>
            <person name="Ryu S."/>
        </authorList>
    </citation>
    <scope>NUCLEOTIDE SEQUENCE</scope>
    <source>
        <strain evidence="2">MADBK_172401_WGS</strain>
        <tissue evidence="2">Digestive gland</tissue>
    </source>
</reference>
<accession>A0A8J8WCD7</accession>
<protein>
    <submittedName>
        <fullName evidence="2">Uncharacterized protein</fullName>
    </submittedName>
</protein>
<feature type="compositionally biased region" description="Low complexity" evidence="1">
    <location>
        <begin position="111"/>
        <end position="121"/>
    </location>
</feature>
<feature type="region of interest" description="Disordered" evidence="1">
    <location>
        <begin position="100"/>
        <end position="121"/>
    </location>
</feature>
<gene>
    <name evidence="2" type="ORF">GWK47_026478</name>
</gene>
<feature type="region of interest" description="Disordered" evidence="1">
    <location>
        <begin position="173"/>
        <end position="217"/>
    </location>
</feature>
<evidence type="ECO:0000313" key="3">
    <source>
        <dbReference type="Proteomes" id="UP000770661"/>
    </source>
</evidence>
<sequence>MAAAGEFCEGLACGGEGVVSGGEGVVSGVNESHVAASVLERERRVEGEFNGGGGGALKSLLEAIEDLKMRFLSEVNESKSVVKKQELEIRSLKCKGVGPSGLSGGAHARDVPGGVPEGGIPEENTELVDMCADVRRLPILEALYIKDINPKLNVQANDLQALPSMKRKKANNSLLTEKPSEDQTTNQRHPLKKTRSKSYLPITGAANRLRGRQTGYK</sequence>
<comment type="caution">
    <text evidence="2">The sequence shown here is derived from an EMBL/GenBank/DDBJ whole genome shotgun (WGS) entry which is preliminary data.</text>
</comment>
<organism evidence="2 3">
    <name type="scientific">Chionoecetes opilio</name>
    <name type="common">Atlantic snow crab</name>
    <name type="synonym">Cancer opilio</name>
    <dbReference type="NCBI Taxonomy" id="41210"/>
    <lineage>
        <taxon>Eukaryota</taxon>
        <taxon>Metazoa</taxon>
        <taxon>Ecdysozoa</taxon>
        <taxon>Arthropoda</taxon>
        <taxon>Crustacea</taxon>
        <taxon>Multicrustacea</taxon>
        <taxon>Malacostraca</taxon>
        <taxon>Eumalacostraca</taxon>
        <taxon>Eucarida</taxon>
        <taxon>Decapoda</taxon>
        <taxon>Pleocyemata</taxon>
        <taxon>Brachyura</taxon>
        <taxon>Eubrachyura</taxon>
        <taxon>Majoidea</taxon>
        <taxon>Majidae</taxon>
        <taxon>Chionoecetes</taxon>
    </lineage>
</organism>
<proteinExistence type="predicted"/>
<name>A0A8J8WCD7_CHIOP</name>
<keyword evidence="3" id="KW-1185">Reference proteome</keyword>
<evidence type="ECO:0000313" key="2">
    <source>
        <dbReference type="EMBL" id="KAG0696648.1"/>
    </source>
</evidence>